<dbReference type="RefSeq" id="XP_024708428.1">
    <property type="nucleotide sequence ID" value="XM_024842374.1"/>
</dbReference>
<keyword evidence="1" id="KW-1133">Transmembrane helix</keyword>
<dbReference type="EMBL" id="MSFO01000002">
    <property type="protein sequence ID" value="PLB53126.1"/>
    <property type="molecule type" value="Genomic_DNA"/>
</dbReference>
<feature type="transmembrane region" description="Helical" evidence="1">
    <location>
        <begin position="55"/>
        <end position="75"/>
    </location>
</feature>
<dbReference type="Proteomes" id="UP000234275">
    <property type="component" value="Unassembled WGS sequence"/>
</dbReference>
<dbReference type="AlphaFoldDB" id="A0A2I2GJR7"/>
<proteinExistence type="predicted"/>
<keyword evidence="1" id="KW-0812">Transmembrane</keyword>
<feature type="transmembrane region" description="Helical" evidence="1">
    <location>
        <begin position="95"/>
        <end position="118"/>
    </location>
</feature>
<name>A0A2I2GJR7_9EURO</name>
<evidence type="ECO:0000313" key="2">
    <source>
        <dbReference type="EMBL" id="PLB53126.1"/>
    </source>
</evidence>
<sequence>MIPFSITGSEFQAFVILWTIDLCAWRQFSDFLSNSSSSFFFFSPSLQHPRTFCQAPFFFSFILFLLRSHYVAFPIPAYEHDIKLLELYLQITERFFIPSMFISFLPFFFLSSLSIFLYSSFSFRIFFSLVDNY</sequence>
<evidence type="ECO:0000256" key="1">
    <source>
        <dbReference type="SAM" id="Phobius"/>
    </source>
</evidence>
<keyword evidence="3" id="KW-1185">Reference proteome</keyword>
<gene>
    <name evidence="2" type="ORF">P170DRAFT_123736</name>
</gene>
<reference evidence="2 3" key="1">
    <citation type="submission" date="2016-12" db="EMBL/GenBank/DDBJ databases">
        <title>The genomes of Aspergillus section Nigri reveals drivers in fungal speciation.</title>
        <authorList>
            <consortium name="DOE Joint Genome Institute"/>
            <person name="Vesth T.C."/>
            <person name="Nybo J."/>
            <person name="Theobald S."/>
            <person name="Brandl J."/>
            <person name="Frisvad J.C."/>
            <person name="Nielsen K.F."/>
            <person name="Lyhne E.K."/>
            <person name="Kogle M.E."/>
            <person name="Kuo A."/>
            <person name="Riley R."/>
            <person name="Clum A."/>
            <person name="Nolan M."/>
            <person name="Lipzen A."/>
            <person name="Salamov A."/>
            <person name="Henrissat B."/>
            <person name="Wiebenga A."/>
            <person name="De Vries R.P."/>
            <person name="Grigoriev I.V."/>
            <person name="Mortensen U.H."/>
            <person name="Andersen M.R."/>
            <person name="Baker S.E."/>
        </authorList>
    </citation>
    <scope>NUCLEOTIDE SEQUENCE [LARGE SCALE GENOMIC DNA]</scope>
    <source>
        <strain evidence="2 3">IBT 23096</strain>
    </source>
</reference>
<dbReference type="VEuPathDB" id="FungiDB:P170DRAFT_123736"/>
<accession>A0A2I2GJR7</accession>
<organism evidence="2 3">
    <name type="scientific">Aspergillus steynii IBT 23096</name>
    <dbReference type="NCBI Taxonomy" id="1392250"/>
    <lineage>
        <taxon>Eukaryota</taxon>
        <taxon>Fungi</taxon>
        <taxon>Dikarya</taxon>
        <taxon>Ascomycota</taxon>
        <taxon>Pezizomycotina</taxon>
        <taxon>Eurotiomycetes</taxon>
        <taxon>Eurotiomycetidae</taxon>
        <taxon>Eurotiales</taxon>
        <taxon>Aspergillaceae</taxon>
        <taxon>Aspergillus</taxon>
        <taxon>Aspergillus subgen. Circumdati</taxon>
    </lineage>
</organism>
<protein>
    <submittedName>
        <fullName evidence="2">Uncharacterized protein</fullName>
    </submittedName>
</protein>
<comment type="caution">
    <text evidence="2">The sequence shown here is derived from an EMBL/GenBank/DDBJ whole genome shotgun (WGS) entry which is preliminary data.</text>
</comment>
<keyword evidence="1" id="KW-0472">Membrane</keyword>
<evidence type="ECO:0000313" key="3">
    <source>
        <dbReference type="Proteomes" id="UP000234275"/>
    </source>
</evidence>
<dbReference type="GeneID" id="36550069"/>